<sequence length="183" mass="21084">MTWTYDTISQNLSEMAKSNYQDLVKAFLAMEFSLDNQPILNRVYQDFMKVDDMPLLSDDLRQLATHYQEEVKAELTDMFEKLYGTGEGSSFVMDVMASNSILETMGSYDILDSEDYSSLTLETLQEIVQHDLPISSQDYFGDVSLLALEKDLLDQKSQFLQHYVTSLLETMPQLKDQRDLVLE</sequence>
<accession>G5K331</accession>
<dbReference type="EMBL" id="AEUX02000006">
    <property type="protein sequence ID" value="EHI69463.1"/>
    <property type="molecule type" value="Genomic_DNA"/>
</dbReference>
<dbReference type="Proteomes" id="UP000003330">
    <property type="component" value="Unassembled WGS sequence"/>
</dbReference>
<reference evidence="1 2" key="1">
    <citation type="journal article" date="2014" name="Int. J. Syst. Evol. Microbiol.">
        <title>Phylogenomics and the dynamic genome evolution of the genus Streptococcus.</title>
        <authorList>
            <consortium name="The Broad Institute Genome Sequencing Platform"/>
            <person name="Richards V.P."/>
            <person name="Palmer S.R."/>
            <person name="Pavinski Bitar P.D."/>
            <person name="Qin X."/>
            <person name="Weinstock G.M."/>
            <person name="Highlander S.K."/>
            <person name="Town C.D."/>
            <person name="Burne R.A."/>
            <person name="Stanhope M.J."/>
        </authorList>
    </citation>
    <scope>NUCLEOTIDE SEQUENCE [LARGE SCALE GENOMIC DNA]</scope>
    <source>
        <strain evidence="1 2">707-05</strain>
    </source>
</reference>
<dbReference type="AlphaFoldDB" id="G5K331"/>
<protein>
    <submittedName>
        <fullName evidence="1">Uncharacterized protein</fullName>
    </submittedName>
</protein>
<evidence type="ECO:0000313" key="1">
    <source>
        <dbReference type="EMBL" id="EHI69463.1"/>
    </source>
</evidence>
<evidence type="ECO:0000313" key="2">
    <source>
        <dbReference type="Proteomes" id="UP000003330"/>
    </source>
</evidence>
<proteinExistence type="predicted"/>
<dbReference type="RefSeq" id="WP_008088882.1">
    <property type="nucleotide sequence ID" value="NZ_AEUX02000006.1"/>
</dbReference>
<gene>
    <name evidence="1" type="ORF">STRIC_1199</name>
</gene>
<name>G5K331_9STRE</name>
<keyword evidence="2" id="KW-1185">Reference proteome</keyword>
<organism evidence="1 2">
    <name type="scientific">Streptococcus ictaluri 707-05</name>
    <dbReference type="NCBI Taxonomy" id="764299"/>
    <lineage>
        <taxon>Bacteria</taxon>
        <taxon>Bacillati</taxon>
        <taxon>Bacillota</taxon>
        <taxon>Bacilli</taxon>
        <taxon>Lactobacillales</taxon>
        <taxon>Streptococcaceae</taxon>
        <taxon>Streptococcus</taxon>
    </lineage>
</organism>
<dbReference type="STRING" id="764299.STRIC_1199"/>
<dbReference type="OrthoDB" id="2232139at2"/>
<comment type="caution">
    <text evidence="1">The sequence shown here is derived from an EMBL/GenBank/DDBJ whole genome shotgun (WGS) entry which is preliminary data.</text>
</comment>